<reference evidence="2 3" key="1">
    <citation type="submission" date="2019-08" db="EMBL/GenBank/DDBJ databases">
        <title>Deep-cultivation of Planctomycetes and their phenomic and genomic characterization uncovers novel biology.</title>
        <authorList>
            <person name="Wiegand S."/>
            <person name="Jogler M."/>
            <person name="Boedeker C."/>
            <person name="Pinto D."/>
            <person name="Vollmers J."/>
            <person name="Rivas-Marin E."/>
            <person name="Kohn T."/>
            <person name="Peeters S.H."/>
            <person name="Heuer A."/>
            <person name="Rast P."/>
            <person name="Oberbeckmann S."/>
            <person name="Bunk B."/>
            <person name="Jeske O."/>
            <person name="Meyerdierks A."/>
            <person name="Storesund J.E."/>
            <person name="Kallscheuer N."/>
            <person name="Luecker S."/>
            <person name="Lage O.M."/>
            <person name="Pohl T."/>
            <person name="Merkel B.J."/>
            <person name="Hornburger P."/>
            <person name="Mueller R.-W."/>
            <person name="Bruemmer F."/>
            <person name="Labrenz M."/>
            <person name="Spormann A.M."/>
            <person name="Op den Camp H."/>
            <person name="Overmann J."/>
            <person name="Amann R."/>
            <person name="Jetten M.S.M."/>
            <person name="Mascher T."/>
            <person name="Medema M.H."/>
            <person name="Devos D.P."/>
            <person name="Kaster A.-K."/>
            <person name="Ovreas L."/>
            <person name="Rohde M."/>
            <person name="Galperin M.Y."/>
            <person name="Jogler C."/>
        </authorList>
    </citation>
    <scope>NUCLEOTIDE SEQUENCE [LARGE SCALE GENOMIC DNA]</scope>
    <source>
        <strain evidence="2 3">Pr1d</strain>
    </source>
</reference>
<dbReference type="InterPro" id="IPR006148">
    <property type="entry name" value="Glc/Gal-6P_isomerase"/>
</dbReference>
<dbReference type="GO" id="GO:0004342">
    <property type="term" value="F:glucosamine-6-phosphate deaminase activity"/>
    <property type="evidence" value="ECO:0007669"/>
    <property type="project" value="UniProtKB-EC"/>
</dbReference>
<dbReference type="GO" id="GO:0019262">
    <property type="term" value="P:N-acetylneuraminate catabolic process"/>
    <property type="evidence" value="ECO:0007669"/>
    <property type="project" value="TreeGrafter"/>
</dbReference>
<dbReference type="KEGG" id="bgok:Pr1d_35730"/>
<dbReference type="Proteomes" id="UP000323917">
    <property type="component" value="Chromosome"/>
</dbReference>
<dbReference type="PANTHER" id="PTHR11280:SF6">
    <property type="entry name" value="GLUCOSAMINE-6-PHOSPHATE ISOMERASE NAGB"/>
    <property type="match status" value="1"/>
</dbReference>
<keyword evidence="2" id="KW-0378">Hydrolase</keyword>
<dbReference type="GO" id="GO:0005975">
    <property type="term" value="P:carbohydrate metabolic process"/>
    <property type="evidence" value="ECO:0007669"/>
    <property type="project" value="InterPro"/>
</dbReference>
<dbReference type="PANTHER" id="PTHR11280">
    <property type="entry name" value="GLUCOSAMINE-6-PHOSPHATE ISOMERASE"/>
    <property type="match status" value="1"/>
</dbReference>
<protein>
    <submittedName>
        <fullName evidence="2">Glucosamine-6-phosphate deaminase 1</fullName>
        <ecNumber evidence="2">3.5.99.6</ecNumber>
    </submittedName>
</protein>
<name>A0A5B9QQ54_9BACT</name>
<keyword evidence="3" id="KW-1185">Reference proteome</keyword>
<dbReference type="Pfam" id="PF01182">
    <property type="entry name" value="Glucosamine_iso"/>
    <property type="match status" value="1"/>
</dbReference>
<dbReference type="EC" id="3.5.99.6" evidence="2"/>
<dbReference type="InterPro" id="IPR004547">
    <property type="entry name" value="Glucosamine6P_isomerase"/>
</dbReference>
<organism evidence="2 3">
    <name type="scientific">Bythopirellula goksoeyrii</name>
    <dbReference type="NCBI Taxonomy" id="1400387"/>
    <lineage>
        <taxon>Bacteria</taxon>
        <taxon>Pseudomonadati</taxon>
        <taxon>Planctomycetota</taxon>
        <taxon>Planctomycetia</taxon>
        <taxon>Pirellulales</taxon>
        <taxon>Lacipirellulaceae</taxon>
        <taxon>Bythopirellula</taxon>
    </lineage>
</organism>
<dbReference type="GO" id="GO:0042802">
    <property type="term" value="F:identical protein binding"/>
    <property type="evidence" value="ECO:0007669"/>
    <property type="project" value="TreeGrafter"/>
</dbReference>
<dbReference type="Gene3D" id="3.40.50.1360">
    <property type="match status" value="1"/>
</dbReference>
<dbReference type="SUPFAM" id="SSF100950">
    <property type="entry name" value="NagB/RpiA/CoA transferase-like"/>
    <property type="match status" value="1"/>
</dbReference>
<evidence type="ECO:0000313" key="3">
    <source>
        <dbReference type="Proteomes" id="UP000323917"/>
    </source>
</evidence>
<feature type="domain" description="Glucosamine/galactosamine-6-phosphate isomerase" evidence="1">
    <location>
        <begin position="9"/>
        <end position="228"/>
    </location>
</feature>
<gene>
    <name evidence="2" type="primary">nagB_4</name>
    <name evidence="2" type="ORF">Pr1d_35730</name>
</gene>
<evidence type="ECO:0000259" key="1">
    <source>
        <dbReference type="Pfam" id="PF01182"/>
    </source>
</evidence>
<evidence type="ECO:0000313" key="2">
    <source>
        <dbReference type="EMBL" id="QEG36261.1"/>
    </source>
</evidence>
<dbReference type="RefSeq" id="WP_148074632.1">
    <property type="nucleotide sequence ID" value="NZ_CP042913.1"/>
</dbReference>
<dbReference type="GO" id="GO:0005737">
    <property type="term" value="C:cytoplasm"/>
    <property type="evidence" value="ECO:0007669"/>
    <property type="project" value="TreeGrafter"/>
</dbReference>
<dbReference type="GO" id="GO:0006046">
    <property type="term" value="P:N-acetylglucosamine catabolic process"/>
    <property type="evidence" value="ECO:0007669"/>
    <property type="project" value="TreeGrafter"/>
</dbReference>
<sequence length="248" mass="27839">MEIQIFQDLATVAEHAASAGAREIRAAIEARGRATVVMASAASQIQMVEALLKEPDIKWQTVRLFHLDEYVGLPIEHPASFRRFLWERFIRHLALPPREVNFLNAESNAEEECLRVGNLIRQEPVDVAFIGIGENCHIAFNDPPANFETESPFIVVRLDEQCRKQQVGEGWFRSLDGVPHQAISMSVRQIMKSKHVICTVPDERKAQAVRNSVEGPVSNQVPASILQEHPHTSLFLDSHSAALLSKHE</sequence>
<dbReference type="InterPro" id="IPR037171">
    <property type="entry name" value="NagB/RpiA_transferase-like"/>
</dbReference>
<accession>A0A5B9QQ54</accession>
<dbReference type="EMBL" id="CP042913">
    <property type="protein sequence ID" value="QEG36261.1"/>
    <property type="molecule type" value="Genomic_DNA"/>
</dbReference>
<dbReference type="CDD" id="cd01399">
    <property type="entry name" value="GlcN6P_deaminase"/>
    <property type="match status" value="1"/>
</dbReference>
<proteinExistence type="predicted"/>
<dbReference type="AlphaFoldDB" id="A0A5B9QQ54"/>
<dbReference type="OrthoDB" id="9791139at2"/>
<dbReference type="GO" id="GO:0006043">
    <property type="term" value="P:glucosamine catabolic process"/>
    <property type="evidence" value="ECO:0007669"/>
    <property type="project" value="TreeGrafter"/>
</dbReference>